<dbReference type="Proteomes" id="UP000008694">
    <property type="component" value="Unassembled WGS sequence"/>
</dbReference>
<evidence type="ECO:0000256" key="6">
    <source>
        <dbReference type="ARBA" id="ARBA00022786"/>
    </source>
</evidence>
<dbReference type="EC" id="2.3.2.27" evidence="4"/>
<dbReference type="GO" id="GO:0004672">
    <property type="term" value="F:protein kinase activity"/>
    <property type="evidence" value="ECO:0007669"/>
    <property type="project" value="InterPro"/>
</dbReference>
<feature type="region of interest" description="Disordered" evidence="8">
    <location>
        <begin position="180"/>
        <end position="211"/>
    </location>
</feature>
<feature type="region of interest" description="Disordered" evidence="8">
    <location>
        <begin position="225"/>
        <end position="259"/>
    </location>
</feature>
<keyword evidence="6" id="KW-0833">Ubl conjugation pathway</keyword>
<dbReference type="STRING" id="81972.D7MV32"/>
<evidence type="ECO:0000256" key="8">
    <source>
        <dbReference type="SAM" id="MobiDB-lite"/>
    </source>
</evidence>
<evidence type="ECO:0000256" key="4">
    <source>
        <dbReference type="ARBA" id="ARBA00012483"/>
    </source>
</evidence>
<reference evidence="12" key="1">
    <citation type="journal article" date="2011" name="Nat. Genet.">
        <title>The Arabidopsis lyrata genome sequence and the basis of rapid genome size change.</title>
        <authorList>
            <person name="Hu T.T."/>
            <person name="Pattyn P."/>
            <person name="Bakker E.G."/>
            <person name="Cao J."/>
            <person name="Cheng J.-F."/>
            <person name="Clark R.M."/>
            <person name="Fahlgren N."/>
            <person name="Fawcett J.A."/>
            <person name="Grimwood J."/>
            <person name="Gundlach H."/>
            <person name="Haberer G."/>
            <person name="Hollister J.D."/>
            <person name="Ossowski S."/>
            <person name="Ottilar R.P."/>
            <person name="Salamov A.A."/>
            <person name="Schneeberger K."/>
            <person name="Spannagl M."/>
            <person name="Wang X."/>
            <person name="Yang L."/>
            <person name="Nasrallah M.E."/>
            <person name="Bergelson J."/>
            <person name="Carrington J.C."/>
            <person name="Gaut B.S."/>
            <person name="Schmutz J."/>
            <person name="Mayer K.F.X."/>
            <person name="Van de Peer Y."/>
            <person name="Grigoriev I.V."/>
            <person name="Nordborg M."/>
            <person name="Weigel D."/>
            <person name="Guo Y.-L."/>
        </authorList>
    </citation>
    <scope>NUCLEOTIDE SEQUENCE [LARGE SCALE GENOMIC DNA]</scope>
    <source>
        <strain evidence="12">cv. MN47</strain>
    </source>
</reference>
<name>D7MV32_ARALL</name>
<evidence type="ECO:0000313" key="12">
    <source>
        <dbReference type="Proteomes" id="UP000008694"/>
    </source>
</evidence>
<dbReference type="SMART" id="SM00504">
    <property type="entry name" value="Ubox"/>
    <property type="match status" value="1"/>
</dbReference>
<dbReference type="CDD" id="cd01989">
    <property type="entry name" value="USP_STK_Ubox_N"/>
    <property type="match status" value="1"/>
</dbReference>
<evidence type="ECO:0000256" key="5">
    <source>
        <dbReference type="ARBA" id="ARBA00022679"/>
    </source>
</evidence>
<evidence type="ECO:0000259" key="9">
    <source>
        <dbReference type="PROSITE" id="PS50011"/>
    </source>
</evidence>
<dbReference type="SUPFAM" id="SSF57850">
    <property type="entry name" value="RING/U-box"/>
    <property type="match status" value="1"/>
</dbReference>
<evidence type="ECO:0000259" key="10">
    <source>
        <dbReference type="PROSITE" id="PS51698"/>
    </source>
</evidence>
<dbReference type="PANTHER" id="PTHR45647">
    <property type="entry name" value="OS02G0152300 PROTEIN"/>
    <property type="match status" value="1"/>
</dbReference>
<keyword evidence="5" id="KW-0808">Transferase</keyword>
<sequence length="784" mass="87184">MEEKKVVRALSEHLSLPPPPSPSVAVAINGKKKSKYVAFWALEKFIPEGFTDFKLLYVRPPVSYIPTPMGNTISVSELRDDVVSAYKQEVDWSTNEMLRPYKKMFERRKVQVEVLVLDSNEPAAAIAEEIAGTGVTKLVIGMSLRGFFSRKIDMSSMIATAVPRFCTVYVISKGKLASVRPSESDASGSIRFERSSSTSGSTDSPRLPPEYQDFLSFVSEGQSRVSPFSPAPKNSLGSSAVVQMDTSSSGTDQEEVSTGRGMEIVHSGIEGKKNKDESFSASFPMGTEAYNSMSWTSKWRDHEDRREIRSSSSSNNHDLANMDWGAVVPENYSWVSHCASNMSDGLLSVHSITDNQVNLNFEIEKLRAELKHVQEMYAMAQTETVGASQKVFWLLFLEKDKLRLLSSLPGSNTNIIPGRKSQPRLSDFAENLKIGIGAYGTVYKCNLHHTTGAVKVLHAGETQLSKQFDQELEILSKIRHPHLVLLLGACPERGCLVYEYMDNGSLDDRLMLVNNTPPIPWFDRFRIALEVASALVFLHKSKPRPIIHRDLKPGNILLDHNFVSKLGDVGLSTMVNQDDDSSNLTIFKKTSPVGTLCYIDPEYQRTGIISPKSDVYSLGIVILQLLTAKPAIAITHMMEEAIGDDAEFMAILDKKAGSWPISETRELAALGLCCTEMRRRDRPDLKDQIIPALERLKKVADKAQNSLSRTPSGPPSHFICPLVKGVMNEPCVAADGYTYDREAIEEWLRENDTSPVTNLPLPNKNLLANYTLYSAIMEWKSNKQ</sequence>
<accession>D7MV32</accession>
<feature type="compositionally biased region" description="Polar residues" evidence="8">
    <location>
        <begin position="235"/>
        <end position="251"/>
    </location>
</feature>
<evidence type="ECO:0000256" key="1">
    <source>
        <dbReference type="ARBA" id="ARBA00000900"/>
    </source>
</evidence>
<dbReference type="HOGENOM" id="CLU_000288_153_1_1"/>
<evidence type="ECO:0000256" key="7">
    <source>
        <dbReference type="SAM" id="Coils"/>
    </source>
</evidence>
<dbReference type="eggNOG" id="ENOG502QQ92">
    <property type="taxonomic scope" value="Eukaryota"/>
</dbReference>
<dbReference type="PROSITE" id="PS51698">
    <property type="entry name" value="U_BOX"/>
    <property type="match status" value="1"/>
</dbReference>
<dbReference type="GO" id="GO:0005524">
    <property type="term" value="F:ATP binding"/>
    <property type="evidence" value="ECO:0007669"/>
    <property type="project" value="InterPro"/>
</dbReference>
<dbReference type="Gene3D" id="3.40.50.620">
    <property type="entry name" value="HUPs"/>
    <property type="match status" value="1"/>
</dbReference>
<protein>
    <recommendedName>
        <fullName evidence="4">RING-type E3 ubiquitin transferase</fullName>
        <ecNumber evidence="4">2.3.2.27</ecNumber>
    </recommendedName>
</protein>
<dbReference type="SMART" id="SM00220">
    <property type="entry name" value="S_TKc"/>
    <property type="match status" value="1"/>
</dbReference>
<dbReference type="Pfam" id="PF00069">
    <property type="entry name" value="Pkinase"/>
    <property type="match status" value="1"/>
</dbReference>
<evidence type="ECO:0000313" key="11">
    <source>
        <dbReference type="EMBL" id="EFH40997.1"/>
    </source>
</evidence>
<dbReference type="SUPFAM" id="SSF56112">
    <property type="entry name" value="Protein kinase-like (PK-like)"/>
    <property type="match status" value="1"/>
</dbReference>
<evidence type="ECO:0000256" key="3">
    <source>
        <dbReference type="ARBA" id="ARBA00004906"/>
    </source>
</evidence>
<keyword evidence="7" id="KW-0175">Coiled coil</keyword>
<dbReference type="PANTHER" id="PTHR45647:SF80">
    <property type="entry name" value="U-BOX DOMAIN-CONTAINING PROTEIN 52"/>
    <property type="match status" value="1"/>
</dbReference>
<dbReference type="CDD" id="cd16655">
    <property type="entry name" value="RING-Ubox_WDSUB1-like"/>
    <property type="match status" value="1"/>
</dbReference>
<feature type="compositionally biased region" description="Low complexity" evidence="8">
    <location>
        <begin position="187"/>
        <end position="204"/>
    </location>
</feature>
<dbReference type="Gene3D" id="1.10.510.10">
    <property type="entry name" value="Transferase(Phosphotransferase) domain 1"/>
    <property type="match status" value="1"/>
</dbReference>
<dbReference type="InterPro" id="IPR011009">
    <property type="entry name" value="Kinase-like_dom_sf"/>
</dbReference>
<dbReference type="AlphaFoldDB" id="D7MV32"/>
<dbReference type="GO" id="GO:0016567">
    <property type="term" value="P:protein ubiquitination"/>
    <property type="evidence" value="ECO:0007669"/>
    <property type="project" value="UniProtKB-UniPathway"/>
</dbReference>
<dbReference type="PROSITE" id="PS00108">
    <property type="entry name" value="PROTEIN_KINASE_ST"/>
    <property type="match status" value="1"/>
</dbReference>
<feature type="domain" description="U-box" evidence="10">
    <location>
        <begin position="713"/>
        <end position="784"/>
    </location>
</feature>
<keyword evidence="12" id="KW-1185">Reference proteome</keyword>
<comment type="catalytic activity">
    <reaction evidence="1">
        <text>S-ubiquitinyl-[E2 ubiquitin-conjugating enzyme]-L-cysteine + [acceptor protein]-L-lysine = [E2 ubiquitin-conjugating enzyme]-L-cysteine + N(6)-ubiquitinyl-[acceptor protein]-L-lysine.</text>
        <dbReference type="EC" id="2.3.2.27"/>
    </reaction>
</comment>
<gene>
    <name evidence="11" type="ORF">ARALYDRAFT_496318</name>
</gene>
<dbReference type="GO" id="GO:0061630">
    <property type="term" value="F:ubiquitin protein ligase activity"/>
    <property type="evidence" value="ECO:0007669"/>
    <property type="project" value="UniProtKB-EC"/>
</dbReference>
<dbReference type="UniPathway" id="UPA00143"/>
<evidence type="ECO:0000256" key="2">
    <source>
        <dbReference type="ARBA" id="ARBA00003861"/>
    </source>
</evidence>
<dbReference type="Pfam" id="PF04564">
    <property type="entry name" value="U-box"/>
    <property type="match status" value="1"/>
</dbReference>
<dbReference type="InterPro" id="IPR013083">
    <property type="entry name" value="Znf_RING/FYVE/PHD"/>
</dbReference>
<dbReference type="Gene3D" id="3.30.40.10">
    <property type="entry name" value="Zinc/RING finger domain, C3HC4 (zinc finger)"/>
    <property type="match status" value="1"/>
</dbReference>
<dbReference type="InterPro" id="IPR000719">
    <property type="entry name" value="Prot_kinase_dom"/>
</dbReference>
<feature type="coiled-coil region" evidence="7">
    <location>
        <begin position="356"/>
        <end position="383"/>
    </location>
</feature>
<dbReference type="InterPro" id="IPR014729">
    <property type="entry name" value="Rossmann-like_a/b/a_fold"/>
</dbReference>
<comment type="pathway">
    <text evidence="3">Protein modification; protein ubiquitination.</text>
</comment>
<keyword evidence="11" id="KW-0418">Kinase</keyword>
<dbReference type="SUPFAM" id="SSF52402">
    <property type="entry name" value="Adenine nucleotide alpha hydrolases-like"/>
    <property type="match status" value="1"/>
</dbReference>
<dbReference type="InterPro" id="IPR051348">
    <property type="entry name" value="U-box_ubiquitin_ligases"/>
</dbReference>
<proteinExistence type="predicted"/>
<organism evidence="12">
    <name type="scientific">Arabidopsis lyrata subsp. lyrata</name>
    <name type="common">Lyre-leaved rock-cress</name>
    <dbReference type="NCBI Taxonomy" id="81972"/>
    <lineage>
        <taxon>Eukaryota</taxon>
        <taxon>Viridiplantae</taxon>
        <taxon>Streptophyta</taxon>
        <taxon>Embryophyta</taxon>
        <taxon>Tracheophyta</taxon>
        <taxon>Spermatophyta</taxon>
        <taxon>Magnoliopsida</taxon>
        <taxon>eudicotyledons</taxon>
        <taxon>Gunneridae</taxon>
        <taxon>Pentapetalae</taxon>
        <taxon>rosids</taxon>
        <taxon>malvids</taxon>
        <taxon>Brassicales</taxon>
        <taxon>Brassicaceae</taxon>
        <taxon>Camelineae</taxon>
        <taxon>Arabidopsis</taxon>
    </lineage>
</organism>
<dbReference type="EMBL" id="GL348720">
    <property type="protein sequence ID" value="EFH40997.1"/>
    <property type="molecule type" value="Genomic_DNA"/>
</dbReference>
<dbReference type="InterPro" id="IPR008271">
    <property type="entry name" value="Ser/Thr_kinase_AS"/>
</dbReference>
<dbReference type="InterPro" id="IPR003613">
    <property type="entry name" value="Ubox_domain"/>
</dbReference>
<feature type="domain" description="Protein kinase" evidence="9">
    <location>
        <begin position="428"/>
        <end position="693"/>
    </location>
</feature>
<comment type="function">
    <text evidence="2">Functions as an E3 ubiquitin ligase.</text>
</comment>
<dbReference type="Gramene" id="fgenesh2_kg.8__2134__AT5G61550.1">
    <property type="protein sequence ID" value="fgenesh2_kg.8__2134__AT5G61550.1"/>
    <property type="gene ID" value="fgenesh2_kg.8__2134__AT5G61550.1"/>
</dbReference>
<dbReference type="PROSITE" id="PS50011">
    <property type="entry name" value="PROTEIN_KINASE_DOM"/>
    <property type="match status" value="1"/>
</dbReference>